<dbReference type="InterPro" id="IPR013103">
    <property type="entry name" value="RVT_2"/>
</dbReference>
<dbReference type="Pfam" id="PF07727">
    <property type="entry name" value="RVT_2"/>
    <property type="match status" value="1"/>
</dbReference>
<evidence type="ECO:0000313" key="4">
    <source>
        <dbReference type="Proteomes" id="UP001151760"/>
    </source>
</evidence>
<reference evidence="3" key="2">
    <citation type="submission" date="2022-01" db="EMBL/GenBank/DDBJ databases">
        <authorList>
            <person name="Yamashiro T."/>
            <person name="Shiraishi A."/>
            <person name="Satake H."/>
            <person name="Nakayama K."/>
        </authorList>
    </citation>
    <scope>NUCLEOTIDE SEQUENCE</scope>
</reference>
<dbReference type="PANTHER" id="PTHR11439">
    <property type="entry name" value="GAG-POL-RELATED RETROTRANSPOSON"/>
    <property type="match status" value="1"/>
</dbReference>
<sequence length="433" mass="48060">MTKINQLPLVPLEVTISSCDSLCDRLAVQGSLDAVISIRKSETYDDERDNTDGGGTNPSSVEHVVEPASAVPTSTADPSASINNKSVDTIDTSNSELDGADKLGSIIAEGGADNGGAALCDDENISKGEGLDLYNFDMLFQESVSQNRPEGGQPIRRSSRYCDHFSFTTSLNKTCEPKSFKEAVIDSKWVDVMNYEIEALNRNNTWVITDFPKGIKPIGSKWIWKIKYKSTGEIEGYKARLVAKGFSQKEGSDYEETFSPIVKIFTMRKYSLELLSEFSMLACKPSKIPLYVSKNKNKPIKLVDGDEKFLDNITDFQKLVGIFIYLTITRRDISYVVHKLSQVMHASKLVDMKISFKVLRYIKSSSGISIRYSNSNNFQKSKRQSVLAKSSTEAEYRAMSSVACEGPSGGLSIKLKKIRVEEYIRHKDGTLAS</sequence>
<organism evidence="3 4">
    <name type="scientific">Tanacetum coccineum</name>
    <dbReference type="NCBI Taxonomy" id="301880"/>
    <lineage>
        <taxon>Eukaryota</taxon>
        <taxon>Viridiplantae</taxon>
        <taxon>Streptophyta</taxon>
        <taxon>Embryophyta</taxon>
        <taxon>Tracheophyta</taxon>
        <taxon>Spermatophyta</taxon>
        <taxon>Magnoliopsida</taxon>
        <taxon>eudicotyledons</taxon>
        <taxon>Gunneridae</taxon>
        <taxon>Pentapetalae</taxon>
        <taxon>asterids</taxon>
        <taxon>campanulids</taxon>
        <taxon>Asterales</taxon>
        <taxon>Asteraceae</taxon>
        <taxon>Asteroideae</taxon>
        <taxon>Anthemideae</taxon>
        <taxon>Anthemidinae</taxon>
        <taxon>Tanacetum</taxon>
    </lineage>
</organism>
<feature type="domain" description="Reverse transcriptase Ty1/copia-type" evidence="2">
    <location>
        <begin position="203"/>
        <end position="268"/>
    </location>
</feature>
<reference evidence="3" key="1">
    <citation type="journal article" date="2022" name="Int. J. Mol. Sci.">
        <title>Draft Genome of Tanacetum Coccineum: Genomic Comparison of Closely Related Tanacetum-Family Plants.</title>
        <authorList>
            <person name="Yamashiro T."/>
            <person name="Shiraishi A."/>
            <person name="Nakayama K."/>
            <person name="Satake H."/>
        </authorList>
    </citation>
    <scope>NUCLEOTIDE SEQUENCE</scope>
</reference>
<dbReference type="PANTHER" id="PTHR11439:SF508">
    <property type="entry name" value="RNA-DIRECTED DNA POLYMERASE"/>
    <property type="match status" value="1"/>
</dbReference>
<dbReference type="Proteomes" id="UP001151760">
    <property type="component" value="Unassembled WGS sequence"/>
</dbReference>
<name>A0ABQ4X8U5_9ASTR</name>
<gene>
    <name evidence="3" type="ORF">Tco_0656321</name>
</gene>
<accession>A0ABQ4X8U5</accession>
<proteinExistence type="predicted"/>
<evidence type="ECO:0000256" key="1">
    <source>
        <dbReference type="SAM" id="MobiDB-lite"/>
    </source>
</evidence>
<feature type="region of interest" description="Disordered" evidence="1">
    <location>
        <begin position="67"/>
        <end position="96"/>
    </location>
</feature>
<feature type="compositionally biased region" description="Polar residues" evidence="1">
    <location>
        <begin position="71"/>
        <end position="96"/>
    </location>
</feature>
<keyword evidence="4" id="KW-1185">Reference proteome</keyword>
<comment type="caution">
    <text evidence="3">The sequence shown here is derived from an EMBL/GenBank/DDBJ whole genome shotgun (WGS) entry which is preliminary data.</text>
</comment>
<evidence type="ECO:0000313" key="3">
    <source>
        <dbReference type="EMBL" id="GJS61537.1"/>
    </source>
</evidence>
<protein>
    <submittedName>
        <fullName evidence="3">Ribonuclease H-like domain-containing protein</fullName>
    </submittedName>
</protein>
<dbReference type="EMBL" id="BQNB010009297">
    <property type="protein sequence ID" value="GJS61537.1"/>
    <property type="molecule type" value="Genomic_DNA"/>
</dbReference>
<evidence type="ECO:0000259" key="2">
    <source>
        <dbReference type="Pfam" id="PF07727"/>
    </source>
</evidence>
<feature type="region of interest" description="Disordered" evidence="1">
    <location>
        <begin position="43"/>
        <end position="62"/>
    </location>
</feature>